<name>A0A8K0P153_LADFU</name>
<evidence type="ECO:0000313" key="1">
    <source>
        <dbReference type="EMBL" id="KAG8228783.1"/>
    </source>
</evidence>
<reference evidence="1" key="2">
    <citation type="submission" date="2017-10" db="EMBL/GenBank/DDBJ databases">
        <title>Ladona fulva Genome sequencing and assembly.</title>
        <authorList>
            <person name="Murali S."/>
            <person name="Richards S."/>
            <person name="Bandaranaike D."/>
            <person name="Bellair M."/>
            <person name="Blankenburg K."/>
            <person name="Chao H."/>
            <person name="Dinh H."/>
            <person name="Doddapaneni H."/>
            <person name="Dugan-Rocha S."/>
            <person name="Elkadiri S."/>
            <person name="Gnanaolivu R."/>
            <person name="Hernandez B."/>
            <person name="Skinner E."/>
            <person name="Javaid M."/>
            <person name="Lee S."/>
            <person name="Li M."/>
            <person name="Ming W."/>
            <person name="Munidasa M."/>
            <person name="Muniz J."/>
            <person name="Nguyen L."/>
            <person name="Hughes D."/>
            <person name="Osuji N."/>
            <person name="Pu L.-L."/>
            <person name="Puazo M."/>
            <person name="Qu C."/>
            <person name="Quiroz J."/>
            <person name="Raj R."/>
            <person name="Weissenberger G."/>
            <person name="Xin Y."/>
            <person name="Zou X."/>
            <person name="Han Y."/>
            <person name="Worley K."/>
            <person name="Muzny D."/>
            <person name="Gibbs R."/>
        </authorList>
    </citation>
    <scope>NUCLEOTIDE SEQUENCE</scope>
    <source>
        <strain evidence="1">Sampled in the wild</strain>
    </source>
</reference>
<organism evidence="1 2">
    <name type="scientific">Ladona fulva</name>
    <name type="common">Scarce chaser dragonfly</name>
    <name type="synonym">Libellula fulva</name>
    <dbReference type="NCBI Taxonomy" id="123851"/>
    <lineage>
        <taxon>Eukaryota</taxon>
        <taxon>Metazoa</taxon>
        <taxon>Ecdysozoa</taxon>
        <taxon>Arthropoda</taxon>
        <taxon>Hexapoda</taxon>
        <taxon>Insecta</taxon>
        <taxon>Pterygota</taxon>
        <taxon>Palaeoptera</taxon>
        <taxon>Odonata</taxon>
        <taxon>Epiprocta</taxon>
        <taxon>Anisoptera</taxon>
        <taxon>Libelluloidea</taxon>
        <taxon>Libellulidae</taxon>
        <taxon>Ladona</taxon>
    </lineage>
</organism>
<sequence>MRVIKKVGTTLLTDDHRQRRMGAAESFLQLVEREGDALFSQIVTGDATWVHEVDCWARNLAVEWYDTGLKKFLPSAWKLTFLISLIDLEKAMMVTQPPFNDFVAQAI</sequence>
<dbReference type="Proteomes" id="UP000792457">
    <property type="component" value="Unassembled WGS sequence"/>
</dbReference>
<reference evidence="1" key="1">
    <citation type="submission" date="2013-04" db="EMBL/GenBank/DDBJ databases">
        <authorList>
            <person name="Qu J."/>
            <person name="Murali S.C."/>
            <person name="Bandaranaike D."/>
            <person name="Bellair M."/>
            <person name="Blankenburg K."/>
            <person name="Chao H."/>
            <person name="Dinh H."/>
            <person name="Doddapaneni H."/>
            <person name="Downs B."/>
            <person name="Dugan-Rocha S."/>
            <person name="Elkadiri S."/>
            <person name="Gnanaolivu R.D."/>
            <person name="Hernandez B."/>
            <person name="Javaid M."/>
            <person name="Jayaseelan J.C."/>
            <person name="Lee S."/>
            <person name="Li M."/>
            <person name="Ming W."/>
            <person name="Munidasa M."/>
            <person name="Muniz J."/>
            <person name="Nguyen L."/>
            <person name="Ongeri F."/>
            <person name="Osuji N."/>
            <person name="Pu L.-L."/>
            <person name="Puazo M."/>
            <person name="Qu C."/>
            <person name="Quiroz J."/>
            <person name="Raj R."/>
            <person name="Weissenberger G."/>
            <person name="Xin Y."/>
            <person name="Zou X."/>
            <person name="Han Y."/>
            <person name="Richards S."/>
            <person name="Worley K."/>
            <person name="Muzny D."/>
            <person name="Gibbs R."/>
        </authorList>
    </citation>
    <scope>NUCLEOTIDE SEQUENCE</scope>
    <source>
        <strain evidence="1">Sampled in the wild</strain>
    </source>
</reference>
<proteinExistence type="predicted"/>
<comment type="caution">
    <text evidence="1">The sequence shown here is derived from an EMBL/GenBank/DDBJ whole genome shotgun (WGS) entry which is preliminary data.</text>
</comment>
<accession>A0A8K0P153</accession>
<protein>
    <submittedName>
        <fullName evidence="1">Uncharacterized protein</fullName>
    </submittedName>
</protein>
<keyword evidence="2" id="KW-1185">Reference proteome</keyword>
<dbReference type="EMBL" id="KZ308389">
    <property type="protein sequence ID" value="KAG8228783.1"/>
    <property type="molecule type" value="Genomic_DNA"/>
</dbReference>
<evidence type="ECO:0000313" key="2">
    <source>
        <dbReference type="Proteomes" id="UP000792457"/>
    </source>
</evidence>
<dbReference type="AlphaFoldDB" id="A0A8K0P153"/>
<gene>
    <name evidence="1" type="ORF">J437_LFUL006661</name>
</gene>